<proteinExistence type="predicted"/>
<evidence type="ECO:0000313" key="2">
    <source>
        <dbReference type="EMBL" id="MCQ1529583.1"/>
    </source>
</evidence>
<dbReference type="EMBL" id="JAJEKE010000006">
    <property type="protein sequence ID" value="MCQ1529583.1"/>
    <property type="molecule type" value="Genomic_DNA"/>
</dbReference>
<organism evidence="2 3">
    <name type="scientific">Lutispora saccharofermentans</name>
    <dbReference type="NCBI Taxonomy" id="3024236"/>
    <lineage>
        <taxon>Bacteria</taxon>
        <taxon>Bacillati</taxon>
        <taxon>Bacillota</taxon>
        <taxon>Clostridia</taxon>
        <taxon>Lutisporales</taxon>
        <taxon>Lutisporaceae</taxon>
        <taxon>Lutispora</taxon>
    </lineage>
</organism>
<feature type="signal peptide" evidence="1">
    <location>
        <begin position="1"/>
        <end position="24"/>
    </location>
</feature>
<dbReference type="RefSeq" id="WP_255227097.1">
    <property type="nucleotide sequence ID" value="NZ_JAJEKE010000006.1"/>
</dbReference>
<accession>A0ABT1NE89</accession>
<name>A0ABT1NE89_9FIRM</name>
<evidence type="ECO:0000313" key="3">
    <source>
        <dbReference type="Proteomes" id="UP001651880"/>
    </source>
</evidence>
<reference evidence="2 3" key="1">
    <citation type="submission" date="2021-10" db="EMBL/GenBank/DDBJ databases">
        <title>Lutispora strain m25 sp. nov., a thermophilic, non-spore-forming bacterium isolated from a lab-scale methanogenic bioreactor digesting anaerobic sludge.</title>
        <authorList>
            <person name="El Houari A."/>
            <person name="Mcdonald J."/>
        </authorList>
    </citation>
    <scope>NUCLEOTIDE SEQUENCE [LARGE SCALE GENOMIC DNA]</scope>
    <source>
        <strain evidence="3">m25</strain>
    </source>
</reference>
<feature type="chain" id="PRO_5045878100" description="DUF2680 domain-containing protein" evidence="1">
    <location>
        <begin position="25"/>
        <end position="101"/>
    </location>
</feature>
<keyword evidence="1" id="KW-0732">Signal</keyword>
<protein>
    <recommendedName>
        <fullName evidence="4">DUF2680 domain-containing protein</fullName>
    </recommendedName>
</protein>
<comment type="caution">
    <text evidence="2">The sequence shown here is derived from an EMBL/GenBank/DDBJ whole genome shotgun (WGS) entry which is preliminary data.</text>
</comment>
<evidence type="ECO:0000256" key="1">
    <source>
        <dbReference type="SAM" id="SignalP"/>
    </source>
</evidence>
<sequence>MKRTLLIITIVSILAIALSSIVLAAEDKTPQWFKDMMDWRADQIDQAQKDGAISQKEAEGYKQGLEQMKKWHEENGFGYGMMGRGGCHGSGMPYWNSPSNN</sequence>
<dbReference type="Proteomes" id="UP001651880">
    <property type="component" value="Unassembled WGS sequence"/>
</dbReference>
<keyword evidence="3" id="KW-1185">Reference proteome</keyword>
<evidence type="ECO:0008006" key="4">
    <source>
        <dbReference type="Google" id="ProtNLM"/>
    </source>
</evidence>
<gene>
    <name evidence="2" type="ORF">LJD61_08455</name>
</gene>